<dbReference type="AlphaFoldDB" id="X4ZRB6"/>
<dbReference type="PANTHER" id="PTHR34301">
    <property type="entry name" value="DNA-BINDING PROTEIN-RELATED"/>
    <property type="match status" value="1"/>
</dbReference>
<dbReference type="OrthoDB" id="9795864at2"/>
<reference evidence="2 3" key="1">
    <citation type="journal article" date="2014" name="PLoS Genet.">
        <title>Comparative Genomic Analysis of N2-Fixing and Non-N2-Fixing Paenibacillus spp.: Organization, Evolution and Expression of the Nitrogen Fixation Genes.</title>
        <authorList>
            <person name="Xie J.B."/>
            <person name="Du Z."/>
            <person name="Bai L."/>
            <person name="Tian C."/>
            <person name="Zhang Y."/>
            <person name="Xie J.Y."/>
            <person name="Wang T."/>
            <person name="Liu X."/>
            <person name="Chen X."/>
            <person name="Cheng Q."/>
            <person name="Chen S."/>
            <person name="Li J."/>
        </authorList>
    </citation>
    <scope>NUCLEOTIDE SEQUENCE [LARGE SCALE GENOMIC DNA]</scope>
    <source>
        <strain evidence="2 3">T27</strain>
    </source>
</reference>
<dbReference type="Proteomes" id="UP000019772">
    <property type="component" value="Chromosome"/>
</dbReference>
<dbReference type="SUPFAM" id="SSF52540">
    <property type="entry name" value="P-loop containing nucleoside triphosphate hydrolases"/>
    <property type="match status" value="1"/>
</dbReference>
<evidence type="ECO:0000313" key="3">
    <source>
        <dbReference type="Proteomes" id="UP000019772"/>
    </source>
</evidence>
<organism evidence="2 3">
    <name type="scientific">Paenibacillus sabinae T27</name>
    <dbReference type="NCBI Taxonomy" id="1268072"/>
    <lineage>
        <taxon>Bacteria</taxon>
        <taxon>Bacillati</taxon>
        <taxon>Bacillota</taxon>
        <taxon>Bacilli</taxon>
        <taxon>Bacillales</taxon>
        <taxon>Paenibacillaceae</taxon>
        <taxon>Paenibacillus</taxon>
    </lineage>
</organism>
<proteinExistence type="predicted"/>
<name>X4ZRB6_9BACL</name>
<dbReference type="EMBL" id="CP004078">
    <property type="protein sequence ID" value="AHV99010.1"/>
    <property type="molecule type" value="Genomic_DNA"/>
</dbReference>
<accession>X4ZRB6</accession>
<dbReference type="HOGENOM" id="CLU_044037_0_0_9"/>
<dbReference type="Pfam" id="PF13191">
    <property type="entry name" value="AAA_16"/>
    <property type="match status" value="1"/>
</dbReference>
<dbReference type="STRING" id="1268072.PSAB_20595"/>
<keyword evidence="3" id="KW-1185">Reference proteome</keyword>
<protein>
    <submittedName>
        <fullName evidence="2">PyrBI operon leader peptide</fullName>
    </submittedName>
</protein>
<feature type="domain" description="Orc1-like AAA ATPase" evidence="1">
    <location>
        <begin position="21"/>
        <end position="187"/>
    </location>
</feature>
<dbReference type="Gene3D" id="3.40.50.300">
    <property type="entry name" value="P-loop containing nucleotide triphosphate hydrolases"/>
    <property type="match status" value="1"/>
</dbReference>
<dbReference type="KEGG" id="psab:PSAB_20595"/>
<dbReference type="RefSeq" id="WP_025336473.1">
    <property type="nucleotide sequence ID" value="NZ_CP004078.1"/>
</dbReference>
<dbReference type="PATRIC" id="fig|1268072.3.peg.4240"/>
<dbReference type="PANTHER" id="PTHR34301:SF8">
    <property type="entry name" value="ATPASE DOMAIN-CONTAINING PROTEIN"/>
    <property type="match status" value="1"/>
</dbReference>
<dbReference type="InterPro" id="IPR027417">
    <property type="entry name" value="P-loop_NTPase"/>
</dbReference>
<evidence type="ECO:0000259" key="1">
    <source>
        <dbReference type="Pfam" id="PF13191"/>
    </source>
</evidence>
<dbReference type="InterPro" id="IPR041664">
    <property type="entry name" value="AAA_16"/>
</dbReference>
<gene>
    <name evidence="2" type="ORF">PSAB_20595</name>
</gene>
<sequence length="407" mass="45888">MHKKRFVDPFFPNRPVDDPDRFSGREIQVDEVADSLFQIANSNPKHTIITGDRGMGKSSLLLQTRMLATGDNRLVNKLDIDIGYDAFNYIIAWHDANYDQTPEHIVSGLLRDLEGNISKLFGKFNLELDLYGLKVGSSVQKEKTVADLVNDFCDIIKKSYKAVIDGKKQGIILFIDELDRVRPDSGIATFFKLATEKLSREGIKKVGFFCAGITGAIQKLEVDHGSVFRTFRDVPIPRLTKSETSDILSTGFCGVGFTFDRIVLDAVFELSSGFPEPVHILGSEMLSEASSKQITIETFNKAKKRVVTDVKKNKLKSLLEKAGYGKYQKILEAMAKYEGPYVPLDFISRHIGYDQKQFSTNISNLIERETITRVDKGVYAFVDPLLKEYIRNFGIINIKDNVDNDEQ</sequence>
<dbReference type="eggNOG" id="COG1672">
    <property type="taxonomic scope" value="Bacteria"/>
</dbReference>
<evidence type="ECO:0000313" key="2">
    <source>
        <dbReference type="EMBL" id="AHV99010.1"/>
    </source>
</evidence>